<dbReference type="GO" id="GO:0008201">
    <property type="term" value="F:heparin binding"/>
    <property type="evidence" value="ECO:0007669"/>
    <property type="project" value="InterPro"/>
</dbReference>
<dbReference type="Pfam" id="PF06400">
    <property type="entry name" value="Alpha-2-MRAP_N"/>
    <property type="match status" value="1"/>
</dbReference>
<dbReference type="SUPFAM" id="SSF47045">
    <property type="entry name" value="RAP domain-like"/>
    <property type="match status" value="3"/>
</dbReference>
<dbReference type="PANTHER" id="PTHR16560:SF2">
    <property type="entry name" value="ALPHA-2-MACROGLOBULIN RECEPTOR-ASSOCIATED PROTEIN"/>
    <property type="match status" value="1"/>
</dbReference>
<reference evidence="4" key="1">
    <citation type="submission" date="2021-02" db="EMBL/GenBank/DDBJ databases">
        <authorList>
            <person name="Bekaert M."/>
        </authorList>
    </citation>
    <scope>NUCLEOTIDE SEQUENCE</scope>
    <source>
        <strain evidence="4">IoA-00</strain>
    </source>
</reference>
<keyword evidence="5" id="KW-1185">Reference proteome</keyword>
<feature type="domain" description="Alpha-2-macroglobulin RAP C-terminal" evidence="3">
    <location>
        <begin position="88"/>
        <end position="287"/>
    </location>
</feature>
<evidence type="ECO:0000313" key="5">
    <source>
        <dbReference type="Proteomes" id="UP000675881"/>
    </source>
</evidence>
<organism evidence="4 5">
    <name type="scientific">Lepeophtheirus salmonis</name>
    <name type="common">Salmon louse</name>
    <name type="synonym">Caligus salmonis</name>
    <dbReference type="NCBI Taxonomy" id="72036"/>
    <lineage>
        <taxon>Eukaryota</taxon>
        <taxon>Metazoa</taxon>
        <taxon>Ecdysozoa</taxon>
        <taxon>Arthropoda</taxon>
        <taxon>Crustacea</taxon>
        <taxon>Multicrustacea</taxon>
        <taxon>Hexanauplia</taxon>
        <taxon>Copepoda</taxon>
        <taxon>Siphonostomatoida</taxon>
        <taxon>Caligidae</taxon>
        <taxon>Lepeophtheirus</taxon>
    </lineage>
</organism>
<sequence>MRPSPTPKLDSPFRMNKLNLLWDKVLRSKHLLQESKLKAFYNSLKLQEKEEFALKKIKGEGKDKDGSFEAQDGEDILVDGAQRRDAPFGDKKLARLWDKAGNLGLKDEALHRFKAELLQYQQETKEYQQLLEKLAHAESLHQSNQVSEDSDSMTPNLNEKRRELKDKYEHLQMRLVNAVPILEDEFTHILKFKILWRFALDANFSEDELQDVIKKELILYEKKLNKIRHLEEELKMVDERQGGKYNDFQDHSEGRKILDQKLKKHEEAIEELRIKIKHLILTRHTEL</sequence>
<dbReference type="AlphaFoldDB" id="A0A7R8CK87"/>
<evidence type="ECO:0000313" key="4">
    <source>
        <dbReference type="EMBL" id="CAF2847695.1"/>
    </source>
</evidence>
<dbReference type="EMBL" id="HG994593">
    <property type="protein sequence ID" value="CAF2847695.1"/>
    <property type="molecule type" value="Genomic_DNA"/>
</dbReference>
<dbReference type="GO" id="GO:0048259">
    <property type="term" value="P:regulation of receptor-mediated endocytosis"/>
    <property type="evidence" value="ECO:0007669"/>
    <property type="project" value="TreeGrafter"/>
</dbReference>
<dbReference type="GO" id="GO:0048019">
    <property type="term" value="F:receptor antagonist activity"/>
    <property type="evidence" value="ECO:0007669"/>
    <property type="project" value="InterPro"/>
</dbReference>
<accession>A0A7R8CK87</accession>
<dbReference type="OrthoDB" id="5817428at2759"/>
<evidence type="ECO:0000256" key="1">
    <source>
        <dbReference type="SAM" id="Coils"/>
    </source>
</evidence>
<evidence type="ECO:0000259" key="3">
    <source>
        <dbReference type="Pfam" id="PF06401"/>
    </source>
</evidence>
<dbReference type="Proteomes" id="UP000675881">
    <property type="component" value="Chromosome 14"/>
</dbReference>
<dbReference type="InterPro" id="IPR038003">
    <property type="entry name" value="A2-macroglobuin_RAP"/>
</dbReference>
<feature type="coiled-coil region" evidence="1">
    <location>
        <begin position="110"/>
        <end position="174"/>
    </location>
</feature>
<evidence type="ECO:0000259" key="2">
    <source>
        <dbReference type="Pfam" id="PF06400"/>
    </source>
</evidence>
<name>A0A7R8CK87_LEPSM</name>
<feature type="coiled-coil region" evidence="1">
    <location>
        <begin position="213"/>
        <end position="282"/>
    </location>
</feature>
<dbReference type="InterPro" id="IPR036744">
    <property type="entry name" value="RAP_sf"/>
</dbReference>
<dbReference type="InterPro" id="IPR009066">
    <property type="entry name" value="MG_RAP_rcpt_1"/>
</dbReference>
<keyword evidence="1" id="KW-0175">Coiled coil</keyword>
<dbReference type="Pfam" id="PF06401">
    <property type="entry name" value="Alpha-2-MRAP_C"/>
    <property type="match status" value="1"/>
</dbReference>
<dbReference type="GO" id="GO:0050750">
    <property type="term" value="F:low-density lipoprotein particle receptor binding"/>
    <property type="evidence" value="ECO:0007669"/>
    <property type="project" value="InterPro"/>
</dbReference>
<protein>
    <submittedName>
        <fullName evidence="4">LRPAP1</fullName>
    </submittedName>
</protein>
<dbReference type="PANTHER" id="PTHR16560">
    <property type="entry name" value="ALPHA-2-MACROGLOBULIN RECEPTOR-ASSOCIATED PROTEIN"/>
    <property type="match status" value="1"/>
</dbReference>
<dbReference type="GO" id="GO:0005783">
    <property type="term" value="C:endoplasmic reticulum"/>
    <property type="evidence" value="ECO:0007669"/>
    <property type="project" value="InterPro"/>
</dbReference>
<dbReference type="InterPro" id="IPR010483">
    <property type="entry name" value="Alpha_2_MRAP_C"/>
</dbReference>
<feature type="domain" description="Alpha-2-macroglobulin receptor-associated protein" evidence="2">
    <location>
        <begin position="7"/>
        <end position="71"/>
    </location>
</feature>
<gene>
    <name evidence="4" type="ORF">LSAA_5141</name>
</gene>
<dbReference type="Gene3D" id="1.20.81.10">
    <property type="entry name" value="RAP domain"/>
    <property type="match status" value="3"/>
</dbReference>
<proteinExistence type="predicted"/>